<keyword evidence="2" id="KW-1133">Transmembrane helix</keyword>
<feature type="domain" description="SEA" evidence="3">
    <location>
        <begin position="14"/>
        <end position="129"/>
    </location>
</feature>
<dbReference type="OrthoDB" id="9947814at2759"/>
<protein>
    <submittedName>
        <fullName evidence="5">Uncharacterized protein LOC118415524</fullName>
    </submittedName>
</protein>
<evidence type="ECO:0000259" key="3">
    <source>
        <dbReference type="PROSITE" id="PS50024"/>
    </source>
</evidence>
<feature type="transmembrane region" description="Helical" evidence="2">
    <location>
        <begin position="143"/>
        <end position="164"/>
    </location>
</feature>
<dbReference type="RefSeq" id="XP_035676092.1">
    <property type="nucleotide sequence ID" value="XM_035820199.1"/>
</dbReference>
<dbReference type="Gene3D" id="3.30.70.960">
    <property type="entry name" value="SEA domain"/>
    <property type="match status" value="1"/>
</dbReference>
<dbReference type="InterPro" id="IPR000082">
    <property type="entry name" value="SEA_dom"/>
</dbReference>
<dbReference type="KEGG" id="bfo:118415524"/>
<reference evidence="4" key="1">
    <citation type="journal article" date="2020" name="Nat. Ecol. Evol.">
        <title>Deeply conserved synteny resolves early events in vertebrate evolution.</title>
        <authorList>
            <person name="Simakov O."/>
            <person name="Marletaz F."/>
            <person name="Yue J.X."/>
            <person name="O'Connell B."/>
            <person name="Jenkins J."/>
            <person name="Brandt A."/>
            <person name="Calef R."/>
            <person name="Tung C.H."/>
            <person name="Huang T.K."/>
            <person name="Schmutz J."/>
            <person name="Satoh N."/>
            <person name="Yu J.K."/>
            <person name="Putnam N.H."/>
            <person name="Green R.E."/>
            <person name="Rokhsar D.S."/>
        </authorList>
    </citation>
    <scope>NUCLEOTIDE SEQUENCE [LARGE SCALE GENOMIC DNA]</scope>
    <source>
        <strain evidence="4">S238N-H82</strain>
    </source>
</reference>
<evidence type="ECO:0000256" key="1">
    <source>
        <dbReference type="SAM" id="MobiDB-lite"/>
    </source>
</evidence>
<keyword evidence="2" id="KW-0472">Membrane</keyword>
<keyword evidence="2" id="KW-0812">Transmembrane</keyword>
<reference evidence="5" key="2">
    <citation type="submission" date="2025-08" db="UniProtKB">
        <authorList>
            <consortium name="RefSeq"/>
        </authorList>
    </citation>
    <scope>IDENTIFICATION</scope>
    <source>
        <strain evidence="5">S238N-H82</strain>
        <tissue evidence="5">Testes</tissue>
    </source>
</reference>
<organism evidence="4 5">
    <name type="scientific">Branchiostoma floridae</name>
    <name type="common">Florida lancelet</name>
    <name type="synonym">Amphioxus</name>
    <dbReference type="NCBI Taxonomy" id="7739"/>
    <lineage>
        <taxon>Eukaryota</taxon>
        <taxon>Metazoa</taxon>
        <taxon>Chordata</taxon>
        <taxon>Cephalochordata</taxon>
        <taxon>Leptocardii</taxon>
        <taxon>Amphioxiformes</taxon>
        <taxon>Branchiostomatidae</taxon>
        <taxon>Branchiostoma</taxon>
    </lineage>
</organism>
<evidence type="ECO:0000256" key="2">
    <source>
        <dbReference type="SAM" id="Phobius"/>
    </source>
</evidence>
<gene>
    <name evidence="5" type="primary">LOC118415524</name>
</gene>
<proteinExistence type="predicted"/>
<dbReference type="PROSITE" id="PS50024">
    <property type="entry name" value="SEA"/>
    <property type="match status" value="1"/>
</dbReference>
<dbReference type="Proteomes" id="UP000001554">
    <property type="component" value="Chromosome 5"/>
</dbReference>
<keyword evidence="4" id="KW-1185">Reference proteome</keyword>
<accession>A0A9J7L532</accession>
<name>A0A9J7L532_BRAFL</name>
<dbReference type="GeneID" id="118415524"/>
<evidence type="ECO:0000313" key="4">
    <source>
        <dbReference type="Proteomes" id="UP000001554"/>
    </source>
</evidence>
<evidence type="ECO:0000313" key="5">
    <source>
        <dbReference type="RefSeq" id="XP_035676092.1"/>
    </source>
</evidence>
<sequence>MCDEGWAGINCEQGPPTFLFELTISNVEFTEELNEPTSQTFTSLASELSETIWSSLNKSHVGADVINIVITSFRKGSVVADYYIQLRQSTEVTDREIQETLRSALRNSTDLNHSLEIQLESICVKVDGVSTCKDDGSPQWPPWATYAIAGCAGLAVLATLALIVSRVHKSGRFSWELEQQSDRGDLGGGSNMPETNHHMNPLYNISSNSAAYDLEDDGGTDGGT</sequence>
<dbReference type="AlphaFoldDB" id="A0A9J7L532"/>
<dbReference type="InterPro" id="IPR036364">
    <property type="entry name" value="SEA_dom_sf"/>
</dbReference>
<dbReference type="SUPFAM" id="SSF82671">
    <property type="entry name" value="SEA domain"/>
    <property type="match status" value="1"/>
</dbReference>
<dbReference type="Pfam" id="PF01390">
    <property type="entry name" value="SEA"/>
    <property type="match status" value="1"/>
</dbReference>
<feature type="region of interest" description="Disordered" evidence="1">
    <location>
        <begin position="180"/>
        <end position="202"/>
    </location>
</feature>